<gene>
    <name evidence="3" type="ORF">RSOLAG22IIIB_02077</name>
</gene>
<dbReference type="Pfam" id="PF05347">
    <property type="entry name" value="Complex1_LYR"/>
    <property type="match status" value="1"/>
</dbReference>
<protein>
    <recommendedName>
        <fullName evidence="2">Complex 1 LYR protein domain-containing protein</fullName>
    </recommendedName>
</protein>
<dbReference type="InterPro" id="IPR052000">
    <property type="entry name" value="ETFRF1"/>
</dbReference>
<dbReference type="AlphaFoldDB" id="A0A0K6GC68"/>
<dbReference type="GO" id="GO:0090324">
    <property type="term" value="P:negative regulation of oxidative phosphorylation"/>
    <property type="evidence" value="ECO:0007669"/>
    <property type="project" value="InterPro"/>
</dbReference>
<reference evidence="3 4" key="1">
    <citation type="submission" date="2015-07" db="EMBL/GenBank/DDBJ databases">
        <authorList>
            <person name="Noorani M."/>
        </authorList>
    </citation>
    <scope>NUCLEOTIDE SEQUENCE [LARGE SCALE GENOMIC DNA]</scope>
    <source>
        <strain evidence="3">BBA 69670</strain>
    </source>
</reference>
<proteinExistence type="inferred from homology"/>
<dbReference type="PANTHER" id="PTHR21024">
    <property type="entry name" value="GROWTH HORMONE-INDUCIBLE SOLUBLE PROTEIN-RELATED"/>
    <property type="match status" value="1"/>
</dbReference>
<dbReference type="CDD" id="cd20265">
    <property type="entry name" value="Complex1_LYR_ETFRF1_LYRM5"/>
    <property type="match status" value="1"/>
</dbReference>
<organism evidence="3 4">
    <name type="scientific">Rhizoctonia solani</name>
    <dbReference type="NCBI Taxonomy" id="456999"/>
    <lineage>
        <taxon>Eukaryota</taxon>
        <taxon>Fungi</taxon>
        <taxon>Dikarya</taxon>
        <taxon>Basidiomycota</taxon>
        <taxon>Agaricomycotina</taxon>
        <taxon>Agaricomycetes</taxon>
        <taxon>Cantharellales</taxon>
        <taxon>Ceratobasidiaceae</taxon>
        <taxon>Rhizoctonia</taxon>
    </lineage>
</organism>
<evidence type="ECO:0000259" key="2">
    <source>
        <dbReference type="Pfam" id="PF05347"/>
    </source>
</evidence>
<keyword evidence="4" id="KW-1185">Reference proteome</keyword>
<dbReference type="GO" id="GO:0022904">
    <property type="term" value="P:respiratory electron transport chain"/>
    <property type="evidence" value="ECO:0007669"/>
    <property type="project" value="TreeGrafter"/>
</dbReference>
<sequence length="83" mass="9909">MASQAQRLRAIRLYKELHRLGRDYPDPSYDFNGRLRRAYQRNAGLTDPVKIDQMLDLAEYVKKETLALYSLSKYRHLKRSYES</sequence>
<evidence type="ECO:0000313" key="4">
    <source>
        <dbReference type="Proteomes" id="UP000044841"/>
    </source>
</evidence>
<dbReference type="Proteomes" id="UP000044841">
    <property type="component" value="Unassembled WGS sequence"/>
</dbReference>
<feature type="domain" description="Complex 1 LYR protein" evidence="2">
    <location>
        <begin position="9"/>
        <end position="59"/>
    </location>
</feature>
<dbReference type="InterPro" id="IPR045296">
    <property type="entry name" value="Complex1_LYR_ETFRF1_LYRM5"/>
</dbReference>
<dbReference type="InterPro" id="IPR008011">
    <property type="entry name" value="Complex1_LYR_dom"/>
</dbReference>
<dbReference type="PANTHER" id="PTHR21024:SF0">
    <property type="entry name" value="ELECTRON TRANSFER FLAVOPROTEIN REGULATORY FACTOR 1"/>
    <property type="match status" value="1"/>
</dbReference>
<evidence type="ECO:0000313" key="3">
    <source>
        <dbReference type="EMBL" id="CUA76070.1"/>
    </source>
</evidence>
<evidence type="ECO:0000256" key="1">
    <source>
        <dbReference type="ARBA" id="ARBA00009508"/>
    </source>
</evidence>
<comment type="similarity">
    <text evidence="1">Belongs to the complex I LYR family.</text>
</comment>
<dbReference type="EMBL" id="CYGV01001622">
    <property type="protein sequence ID" value="CUA76070.1"/>
    <property type="molecule type" value="Genomic_DNA"/>
</dbReference>
<accession>A0A0K6GC68</accession>
<dbReference type="GO" id="GO:0005739">
    <property type="term" value="C:mitochondrion"/>
    <property type="evidence" value="ECO:0007669"/>
    <property type="project" value="TreeGrafter"/>
</dbReference>
<name>A0A0K6GC68_9AGAM</name>